<evidence type="ECO:0000256" key="3">
    <source>
        <dbReference type="ARBA" id="ARBA00022777"/>
    </source>
</evidence>
<dbReference type="Proteomes" id="UP000236311">
    <property type="component" value="Unassembled WGS sequence"/>
</dbReference>
<organism evidence="6 7">
    <name type="scientific">Acetatifactor muris</name>
    <dbReference type="NCBI Taxonomy" id="879566"/>
    <lineage>
        <taxon>Bacteria</taxon>
        <taxon>Bacillati</taxon>
        <taxon>Bacillota</taxon>
        <taxon>Clostridia</taxon>
        <taxon>Lachnospirales</taxon>
        <taxon>Lachnospiraceae</taxon>
        <taxon>Acetatifactor</taxon>
    </lineage>
</organism>
<dbReference type="PANTHER" id="PTHR43095:SF5">
    <property type="entry name" value="XYLULOSE KINASE"/>
    <property type="match status" value="1"/>
</dbReference>
<dbReference type="InterPro" id="IPR050406">
    <property type="entry name" value="FGGY_Carb_Kinase"/>
</dbReference>
<evidence type="ECO:0000313" key="6">
    <source>
        <dbReference type="EMBL" id="SOY27506.1"/>
    </source>
</evidence>
<keyword evidence="2" id="KW-0808">Transferase</keyword>
<dbReference type="EMBL" id="OFSM01000001">
    <property type="protein sequence ID" value="SOY27506.1"/>
    <property type="molecule type" value="Genomic_DNA"/>
</dbReference>
<comment type="similarity">
    <text evidence="1">Belongs to the FGGY kinase family.</text>
</comment>
<evidence type="ECO:0000256" key="2">
    <source>
        <dbReference type="ARBA" id="ARBA00022679"/>
    </source>
</evidence>
<dbReference type="GO" id="GO:0005975">
    <property type="term" value="P:carbohydrate metabolic process"/>
    <property type="evidence" value="ECO:0007669"/>
    <property type="project" value="InterPro"/>
</dbReference>
<sequence>MSEAIREAIQEGKTILGLEFGSTRIKAVLVDACHQPVAMGTWDWENSLEDNIWTYSQKEIWEGLQGCYRSLAEDVQAKYGVTLTKLEAMGFSGMMHGYMPFDGTGELLVPFRTWRNTMTGEACKKLVPIFNFNVPQRWSIAHLYQAILNGEEHVKDISYLTTLAGYIHWQLTGADKRGGERVLGVGEASGMFPIDSGICDYDAAMVEKFDALVADRGFGWNLREILPRVLPAGENAGVLTAFGAKLLDPSGNLEPGVPMCPPEGDAGTGMTATNSVRVRTGNISAGTSIFSMVVTEKALSKVHEEIDMVTTPDGNPVAMVHCNNCTSDLNAWVNLFEEFAGKFGLKPDKNELYGTLYREALAGDTDCGGLMAYNYFSGEPVTGLNEGRPLFARTPDANFTLANFMRSHLYSSMAALKIGNDILLKEEQVKVDSLTGHGGLFKTPVVGQQLMAAAMNAPVTVMDTASEGGAWGMAVLAAYMAEKEEGETLPDYLSNKIFAGQTGTTIEPKPEDVAGFDRFIAKYKSTLPAEKAAVEGLV</sequence>
<dbReference type="InterPro" id="IPR043129">
    <property type="entry name" value="ATPase_NBD"/>
</dbReference>
<dbReference type="Pfam" id="PF02782">
    <property type="entry name" value="FGGY_C"/>
    <property type="match status" value="1"/>
</dbReference>
<dbReference type="SUPFAM" id="SSF53067">
    <property type="entry name" value="Actin-like ATPase domain"/>
    <property type="match status" value="2"/>
</dbReference>
<proteinExistence type="inferred from homology"/>
<dbReference type="Pfam" id="PF00370">
    <property type="entry name" value="FGGY_N"/>
    <property type="match status" value="1"/>
</dbReference>
<evidence type="ECO:0000259" key="4">
    <source>
        <dbReference type="Pfam" id="PF00370"/>
    </source>
</evidence>
<dbReference type="PANTHER" id="PTHR43095">
    <property type="entry name" value="SUGAR KINASE"/>
    <property type="match status" value="1"/>
</dbReference>
<feature type="domain" description="Carbohydrate kinase FGGY N-terminal" evidence="4">
    <location>
        <begin position="15"/>
        <end position="245"/>
    </location>
</feature>
<dbReference type="OrthoDB" id="9760563at2"/>
<reference evidence="6 7" key="1">
    <citation type="submission" date="2018-01" db="EMBL/GenBank/DDBJ databases">
        <authorList>
            <person name="Gaut B.S."/>
            <person name="Morton B.R."/>
            <person name="Clegg M.T."/>
            <person name="Duvall M.R."/>
        </authorList>
    </citation>
    <scope>NUCLEOTIDE SEQUENCE [LARGE SCALE GENOMIC DNA]</scope>
    <source>
        <strain evidence="6">GP69</strain>
    </source>
</reference>
<evidence type="ECO:0000256" key="1">
    <source>
        <dbReference type="ARBA" id="ARBA00009156"/>
    </source>
</evidence>
<dbReference type="RefSeq" id="WP_103237626.1">
    <property type="nucleotide sequence ID" value="NZ_JANJZD010000016.1"/>
</dbReference>
<keyword evidence="7" id="KW-1185">Reference proteome</keyword>
<evidence type="ECO:0000313" key="7">
    <source>
        <dbReference type="Proteomes" id="UP000236311"/>
    </source>
</evidence>
<dbReference type="InterPro" id="IPR018484">
    <property type="entry name" value="FGGY_N"/>
</dbReference>
<keyword evidence="3 6" id="KW-0418">Kinase</keyword>
<feature type="domain" description="Carbohydrate kinase FGGY C-terminal" evidence="5">
    <location>
        <begin position="282"/>
        <end position="480"/>
    </location>
</feature>
<accession>A0A2K4ZAL5</accession>
<dbReference type="CDD" id="cd07809">
    <property type="entry name" value="ASKHA_NBD_FGGY_BaXK-like"/>
    <property type="match status" value="1"/>
</dbReference>
<dbReference type="GO" id="GO:0016301">
    <property type="term" value="F:kinase activity"/>
    <property type="evidence" value="ECO:0007669"/>
    <property type="project" value="UniProtKB-KW"/>
</dbReference>
<gene>
    <name evidence="6" type="ORF">AMURIS_00210</name>
</gene>
<name>A0A2K4ZAL5_9FIRM</name>
<dbReference type="InterPro" id="IPR018485">
    <property type="entry name" value="FGGY_C"/>
</dbReference>
<dbReference type="AlphaFoldDB" id="A0A2K4ZAL5"/>
<protein>
    <submittedName>
        <fullName evidence="6">Ribulokinase</fullName>
    </submittedName>
</protein>
<dbReference type="Gene3D" id="3.30.420.40">
    <property type="match status" value="2"/>
</dbReference>
<evidence type="ECO:0000259" key="5">
    <source>
        <dbReference type="Pfam" id="PF02782"/>
    </source>
</evidence>